<feature type="signal peptide" evidence="1">
    <location>
        <begin position="1"/>
        <end position="17"/>
    </location>
</feature>
<evidence type="ECO:0000256" key="1">
    <source>
        <dbReference type="SAM" id="SignalP"/>
    </source>
</evidence>
<dbReference type="KEGG" id="csl:COCSUDRAFT_45357"/>
<dbReference type="STRING" id="574566.I0YJL2"/>
<comment type="caution">
    <text evidence="3">The sequence shown here is derived from an EMBL/GenBank/DDBJ whole genome shotgun (WGS) entry which is preliminary data.</text>
</comment>
<reference evidence="3 4" key="1">
    <citation type="journal article" date="2012" name="Genome Biol.">
        <title>The genome of the polar eukaryotic microalga coccomyxa subellipsoidea reveals traits of cold adaptation.</title>
        <authorList>
            <person name="Blanc G."/>
            <person name="Agarkova I."/>
            <person name="Grimwood J."/>
            <person name="Kuo A."/>
            <person name="Brueggeman A."/>
            <person name="Dunigan D."/>
            <person name="Gurnon J."/>
            <person name="Ladunga I."/>
            <person name="Lindquist E."/>
            <person name="Lucas S."/>
            <person name="Pangilinan J."/>
            <person name="Proschold T."/>
            <person name="Salamov A."/>
            <person name="Schmutz J."/>
            <person name="Weeks D."/>
            <person name="Yamada T."/>
            <person name="Claverie J.M."/>
            <person name="Grigoriev I."/>
            <person name="Van Etten J."/>
            <person name="Lomsadze A."/>
            <person name="Borodovsky M."/>
        </authorList>
    </citation>
    <scope>NUCLEOTIDE SEQUENCE [LARGE SCALE GENOMIC DNA]</scope>
    <source>
        <strain evidence="3 4">C-169</strain>
    </source>
</reference>
<feature type="domain" description="Methyltransferase" evidence="2">
    <location>
        <begin position="82"/>
        <end position="289"/>
    </location>
</feature>
<dbReference type="eggNOG" id="ENOG502S02V">
    <property type="taxonomic scope" value="Eukaryota"/>
</dbReference>
<sequence>MMKAAAWILLQVALASATLDLQRSQIVTQETRIHLELSHTRRAQTEVSYWQARKRAQKERDALPESAFTTPNTDLGEFRRIWDFYTPDYNCPLLKERVGRLGDGGKWVCGMRALLEDRPCMIYSLGSAGDISFESELLNRTSCEVHTFDPTLSQETEETMLAALPDLHFHAVGIGRGGGGAPDESLNDKGFYGIEQVMGALSHEWLDVLKIDIENHEWDVFGDFYATPGARLPATQLLVEFHWPGNADRVWKVLDAILADKFRIFSVEPNYYCEEGACAKNLLEFAFIKVSDDGHVCSPHSHSHNTGGNAAVLLPHGC</sequence>
<keyword evidence="1" id="KW-0732">Signal</keyword>
<evidence type="ECO:0000259" key="2">
    <source>
        <dbReference type="Pfam" id="PF13383"/>
    </source>
</evidence>
<gene>
    <name evidence="3" type="ORF">COCSUDRAFT_45357</name>
</gene>
<dbReference type="PANTHER" id="PTHR32026:SF10">
    <property type="entry name" value="METHYLTRANSFERASE-LIKE PROTEIN 24-RELATED"/>
    <property type="match status" value="1"/>
</dbReference>
<keyword evidence="4" id="KW-1185">Reference proteome</keyword>
<dbReference type="InterPro" id="IPR026913">
    <property type="entry name" value="METTL24"/>
</dbReference>
<organism evidence="3 4">
    <name type="scientific">Coccomyxa subellipsoidea (strain C-169)</name>
    <name type="common">Green microalga</name>
    <dbReference type="NCBI Taxonomy" id="574566"/>
    <lineage>
        <taxon>Eukaryota</taxon>
        <taxon>Viridiplantae</taxon>
        <taxon>Chlorophyta</taxon>
        <taxon>core chlorophytes</taxon>
        <taxon>Trebouxiophyceae</taxon>
        <taxon>Trebouxiophyceae incertae sedis</taxon>
        <taxon>Coccomyxaceae</taxon>
        <taxon>Coccomyxa</taxon>
        <taxon>Coccomyxa subellipsoidea</taxon>
    </lineage>
</organism>
<proteinExistence type="predicted"/>
<name>I0YJL2_COCSC</name>
<dbReference type="OrthoDB" id="2011676at2759"/>
<dbReference type="RefSeq" id="XP_005643125.1">
    <property type="nucleotide sequence ID" value="XM_005643068.1"/>
</dbReference>
<protein>
    <recommendedName>
        <fullName evidence="2">Methyltransferase domain-containing protein</fullName>
    </recommendedName>
</protein>
<dbReference type="GeneID" id="17036466"/>
<dbReference type="PANTHER" id="PTHR32026">
    <property type="entry name" value="METHYLTRANSFERASE-LIKE PROTEIN 24"/>
    <property type="match status" value="1"/>
</dbReference>
<evidence type="ECO:0000313" key="3">
    <source>
        <dbReference type="EMBL" id="EIE18581.1"/>
    </source>
</evidence>
<dbReference type="Proteomes" id="UP000007264">
    <property type="component" value="Unassembled WGS sequence"/>
</dbReference>
<feature type="chain" id="PRO_5003636273" description="Methyltransferase domain-containing protein" evidence="1">
    <location>
        <begin position="18"/>
        <end position="318"/>
    </location>
</feature>
<dbReference type="EMBL" id="AGSI01000023">
    <property type="protein sequence ID" value="EIE18581.1"/>
    <property type="molecule type" value="Genomic_DNA"/>
</dbReference>
<evidence type="ECO:0000313" key="4">
    <source>
        <dbReference type="Proteomes" id="UP000007264"/>
    </source>
</evidence>
<dbReference type="InterPro" id="IPR025714">
    <property type="entry name" value="Methyltranfer_dom"/>
</dbReference>
<accession>I0YJL2</accession>
<dbReference type="Pfam" id="PF13383">
    <property type="entry name" value="Methyltransf_22"/>
    <property type="match status" value="1"/>
</dbReference>
<dbReference type="AlphaFoldDB" id="I0YJL2"/>